<dbReference type="EMBL" id="RXNR01000025">
    <property type="protein sequence ID" value="RTQ92959.1"/>
    <property type="molecule type" value="Genomic_DNA"/>
</dbReference>
<keyword evidence="1" id="KW-1133">Transmembrane helix</keyword>
<sequence length="90" mass="9782">MEANTFSVVSSWALLIASFAVIVKKDLWKGPKGWVNAMAAAVSGVSLLATFTSTIYATTARAKYSKKAQQYLVNAQNQMNLKTGLIILLR</sequence>
<accession>A0A3S0JRQ3</accession>
<dbReference type="AlphaFoldDB" id="A0A3S0JRQ3"/>
<keyword evidence="3" id="KW-1185">Reference proteome</keyword>
<name>A0A3S0JRQ3_9BACI</name>
<dbReference type="Proteomes" id="UP000276349">
    <property type="component" value="Unassembled WGS sequence"/>
</dbReference>
<evidence type="ECO:0000313" key="3">
    <source>
        <dbReference type="Proteomes" id="UP000276349"/>
    </source>
</evidence>
<evidence type="ECO:0000256" key="1">
    <source>
        <dbReference type="SAM" id="Phobius"/>
    </source>
</evidence>
<comment type="caution">
    <text evidence="2">The sequence shown here is derived from an EMBL/GenBank/DDBJ whole genome shotgun (WGS) entry which is preliminary data.</text>
</comment>
<protein>
    <submittedName>
        <fullName evidence="2">Uncharacterized protein</fullName>
    </submittedName>
</protein>
<evidence type="ECO:0000313" key="2">
    <source>
        <dbReference type="EMBL" id="RTQ92959.1"/>
    </source>
</evidence>
<feature type="transmembrane region" description="Helical" evidence="1">
    <location>
        <begin position="36"/>
        <end position="57"/>
    </location>
</feature>
<gene>
    <name evidence="2" type="ORF">EKG35_10460</name>
</gene>
<organism evidence="2 3">
    <name type="scientific">Lysinibacillus telephonicus</name>
    <dbReference type="NCBI Taxonomy" id="1714840"/>
    <lineage>
        <taxon>Bacteria</taxon>
        <taxon>Bacillati</taxon>
        <taxon>Bacillota</taxon>
        <taxon>Bacilli</taxon>
        <taxon>Bacillales</taxon>
        <taxon>Bacillaceae</taxon>
        <taxon>Lysinibacillus</taxon>
    </lineage>
</organism>
<keyword evidence="1" id="KW-0812">Transmembrane</keyword>
<keyword evidence="1" id="KW-0472">Membrane</keyword>
<reference evidence="2 3" key="1">
    <citation type="submission" date="2018-12" db="EMBL/GenBank/DDBJ databases">
        <authorList>
            <person name="Yu L."/>
        </authorList>
    </citation>
    <scope>NUCLEOTIDE SEQUENCE [LARGE SCALE GENOMIC DNA]</scope>
    <source>
        <strain evidence="2 3">S5H2222</strain>
    </source>
</reference>
<proteinExistence type="predicted"/>